<organism evidence="2 3">
    <name type="scientific">Blochmanniella floridana</name>
    <dbReference type="NCBI Taxonomy" id="203907"/>
    <lineage>
        <taxon>Bacteria</taxon>
        <taxon>Pseudomonadati</taxon>
        <taxon>Pseudomonadota</taxon>
        <taxon>Gammaproteobacteria</taxon>
        <taxon>Enterobacterales</taxon>
        <taxon>Enterobacteriaceae</taxon>
        <taxon>ant endosymbionts</taxon>
        <taxon>Candidatus Blochmanniella</taxon>
    </lineage>
</organism>
<dbReference type="InterPro" id="IPR000825">
    <property type="entry name" value="SUF_FeS_clus_asmbl_SufBD_core"/>
</dbReference>
<name>Q7VR61_BLOFL</name>
<evidence type="ECO:0000313" key="2">
    <source>
        <dbReference type="EMBL" id="CAD83428.1"/>
    </source>
</evidence>
<dbReference type="PANTHER" id="PTHR43575">
    <property type="entry name" value="PROTEIN ABCI7, CHLOROPLASTIC"/>
    <property type="match status" value="1"/>
</dbReference>
<gene>
    <name evidence="2" type="primary">sufD</name>
    <name evidence="2" type="ordered locus">Bfl361</name>
</gene>
<dbReference type="eggNOG" id="COG0719">
    <property type="taxonomic scope" value="Bacteria"/>
</dbReference>
<dbReference type="InterPro" id="IPR037284">
    <property type="entry name" value="SUF_FeS_clus_asmbl_SufBD_sf"/>
</dbReference>
<dbReference type="AlphaFoldDB" id="Q7VR61"/>
<dbReference type="SUPFAM" id="SSF101960">
    <property type="entry name" value="Stabilizer of iron transporter SufD"/>
    <property type="match status" value="1"/>
</dbReference>
<proteinExistence type="predicted"/>
<dbReference type="NCBIfam" id="NF008194">
    <property type="entry name" value="PRK10948.1"/>
    <property type="match status" value="1"/>
</dbReference>
<dbReference type="HOGENOM" id="CLU_026231_5_0_6"/>
<feature type="domain" description="SUF system FeS cluster assembly SufBD core" evidence="1">
    <location>
        <begin position="173"/>
        <end position="401"/>
    </location>
</feature>
<dbReference type="InterPro" id="IPR055346">
    <property type="entry name" value="Fe-S_cluster_assembly_SufBD"/>
</dbReference>
<dbReference type="PANTHER" id="PTHR43575:SF1">
    <property type="entry name" value="PROTEIN ABCI7, CHLOROPLASTIC"/>
    <property type="match status" value="1"/>
</dbReference>
<evidence type="ECO:0000313" key="3">
    <source>
        <dbReference type="Proteomes" id="UP000002192"/>
    </source>
</evidence>
<evidence type="ECO:0000259" key="1">
    <source>
        <dbReference type="Pfam" id="PF01458"/>
    </source>
</evidence>
<accession>Q7VR61</accession>
<dbReference type="GO" id="GO:0016226">
    <property type="term" value="P:iron-sulfur cluster assembly"/>
    <property type="evidence" value="ECO:0007669"/>
    <property type="project" value="InterPro"/>
</dbReference>
<dbReference type="EMBL" id="BX248583">
    <property type="protein sequence ID" value="CAD83428.1"/>
    <property type="molecule type" value="Genomic_DNA"/>
</dbReference>
<dbReference type="Pfam" id="PF01458">
    <property type="entry name" value="SUFBD_core"/>
    <property type="match status" value="1"/>
</dbReference>
<dbReference type="KEGG" id="bfl:Bfl361"/>
<dbReference type="Proteomes" id="UP000002192">
    <property type="component" value="Chromosome"/>
</dbReference>
<protein>
    <submittedName>
        <fullName evidence="2">Required for stability of iron-sulfur component of FhuF</fullName>
    </submittedName>
</protein>
<keyword evidence="3" id="KW-1185">Reference proteome</keyword>
<dbReference type="STRING" id="203907.Bfl361"/>
<sequence length="433" mass="50263">MVGYIDNKTRTLNEWYYLFKKKHPEFSKKNNNYWEQNIIKFNESYHAINDPWKYFPIEEFYNNQFILNEDAAINLSTYNKLRLNIDCYRLVFINGQFSCTLSDLNINPWILKIDNNLNYWNTSKPIRPTMFLYLTEYLSDVVIRITLPEKKITKKPLYLLYINSGSDTPNALAMSHSYHYLETGQNTDAYVIEHVVNINEYAHFSGSRMLMSIGNKSKFNHVKLILKNQSSYHISHQDMHINSCSDVHSNTFVIAGSKFTYHQISSKINYSESSISLNSLTILSERNISNMRTYIEHNNQNCSISRQLHKIIASDYSTGIFDGLIKVNPHSIKTDGKMINNNLLLNKTASIYTIPKLEIYSDSVQCNHGSTVGHIDLNHLFYLSTRGISKKDAIKMLIDAFTIENIKKIQNLSLQKIIADKIKNVLTKKIIFL</sequence>
<dbReference type="OrthoDB" id="9768262at2"/>
<reference evidence="2 3" key="1">
    <citation type="journal article" date="2003" name="Proc. Natl. Acad. Sci. U.S.A.">
        <title>The genome sequence of Blochmannia floridanus: comparative analysis of reduced genomes.</title>
        <authorList>
            <person name="Gil R."/>
            <person name="Silva F.J."/>
            <person name="Zientz E."/>
            <person name="Delmotte F."/>
            <person name="Gonzalez-Candelas F."/>
            <person name="Latorre A."/>
            <person name="Rausell C."/>
            <person name="Kramerbeek J."/>
            <person name="Gadau J."/>
            <person name="Hoelldobler B."/>
            <person name="van Ham R.C.H.J."/>
            <person name="Gross R."/>
            <person name="Moya A."/>
        </authorList>
    </citation>
    <scope>NUCLEOTIDE SEQUENCE [LARGE SCALE GENOMIC DNA]</scope>
</reference>